<feature type="transmembrane region" description="Helical" evidence="1">
    <location>
        <begin position="7"/>
        <end position="25"/>
    </location>
</feature>
<dbReference type="AlphaFoldDB" id="A0A5J6QJT9"/>
<evidence type="ECO:0000256" key="1">
    <source>
        <dbReference type="SAM" id="Phobius"/>
    </source>
</evidence>
<accession>A0A5J6QJT9</accession>
<protein>
    <submittedName>
        <fullName evidence="2">Uncharacterized protein</fullName>
    </submittedName>
</protein>
<sequence length="122" mass="13321">MSLPMRYAVGGVALAIVLNLLLRSFAKVGGIFATLLIAAATAALLALAFRFLQRRAPEPGERWRIVLGYGGLLGLLYLGLLTMMTLQDTPSPMGVLLLLVHYLCYPVMAALLLSERVFARFR</sequence>
<dbReference type="EMBL" id="CP043311">
    <property type="protein sequence ID" value="QEY61531.1"/>
    <property type="molecule type" value="Genomic_DNA"/>
</dbReference>
<dbReference type="Proteomes" id="UP000327179">
    <property type="component" value="Chromosome"/>
</dbReference>
<keyword evidence="1" id="KW-1133">Transmembrane helix</keyword>
<keyword evidence="3" id="KW-1185">Reference proteome</keyword>
<name>A0A5J6QJT9_9GAMM</name>
<evidence type="ECO:0000313" key="2">
    <source>
        <dbReference type="EMBL" id="QEY61531.1"/>
    </source>
</evidence>
<dbReference type="KEGG" id="plal:FXN65_05485"/>
<reference evidence="2 3" key="1">
    <citation type="submission" date="2019-08" db="EMBL/GenBank/DDBJ databases">
        <title>Whole-genome Sequencing of e-waste polymer degrading bacterium Pseudomonas sp. strain PE08.</title>
        <authorList>
            <person name="Kirdat K."/>
            <person name="Debbarma P."/>
            <person name="Narawade N."/>
            <person name="Suyal D."/>
            <person name="Thorat V."/>
            <person name="Shouche Y."/>
            <person name="Goel R."/>
            <person name="Yadav A."/>
        </authorList>
    </citation>
    <scope>NUCLEOTIDE SEQUENCE [LARGE SCALE GENOMIC DNA]</scope>
    <source>
        <strain evidence="2 3">PE08</strain>
    </source>
</reference>
<feature type="transmembrane region" description="Helical" evidence="1">
    <location>
        <begin position="64"/>
        <end position="86"/>
    </location>
</feature>
<feature type="transmembrane region" description="Helical" evidence="1">
    <location>
        <begin position="31"/>
        <end position="52"/>
    </location>
</feature>
<organism evidence="2 3">
    <name type="scientific">Metapseudomonas lalkuanensis</name>
    <dbReference type="NCBI Taxonomy" id="2604832"/>
    <lineage>
        <taxon>Bacteria</taxon>
        <taxon>Pseudomonadati</taxon>
        <taxon>Pseudomonadota</taxon>
        <taxon>Gammaproteobacteria</taxon>
        <taxon>Pseudomonadales</taxon>
        <taxon>Pseudomonadaceae</taxon>
        <taxon>Metapseudomonas</taxon>
    </lineage>
</organism>
<feature type="transmembrane region" description="Helical" evidence="1">
    <location>
        <begin position="92"/>
        <end position="113"/>
    </location>
</feature>
<dbReference type="RefSeq" id="WP_151132078.1">
    <property type="nucleotide sequence ID" value="NZ_CP043311.1"/>
</dbReference>
<evidence type="ECO:0000313" key="3">
    <source>
        <dbReference type="Proteomes" id="UP000327179"/>
    </source>
</evidence>
<gene>
    <name evidence="2" type="ORF">FXN65_05485</name>
</gene>
<keyword evidence="1" id="KW-0472">Membrane</keyword>
<proteinExistence type="predicted"/>
<keyword evidence="1" id="KW-0812">Transmembrane</keyword>